<evidence type="ECO:0000256" key="6">
    <source>
        <dbReference type="SAM" id="MobiDB-lite"/>
    </source>
</evidence>
<evidence type="ECO:0000313" key="10">
    <source>
        <dbReference type="Proteomes" id="UP001239445"/>
    </source>
</evidence>
<evidence type="ECO:0000256" key="2">
    <source>
        <dbReference type="ARBA" id="ARBA00022692"/>
    </source>
</evidence>
<evidence type="ECO:0000256" key="7">
    <source>
        <dbReference type="SAM" id="Phobius"/>
    </source>
</evidence>
<feature type="transmembrane region" description="Helical" evidence="7">
    <location>
        <begin position="6"/>
        <end position="27"/>
    </location>
</feature>
<feature type="compositionally biased region" description="Basic and acidic residues" evidence="6">
    <location>
        <begin position="375"/>
        <end position="386"/>
    </location>
</feature>
<comment type="caution">
    <text evidence="9">The sequence shown here is derived from an EMBL/GenBank/DDBJ whole genome shotgun (WGS) entry which is preliminary data.</text>
</comment>
<evidence type="ECO:0000313" key="9">
    <source>
        <dbReference type="EMBL" id="KAK1751143.1"/>
    </source>
</evidence>
<name>A0AAJ0B671_9PEZI</name>
<evidence type="ECO:0000256" key="3">
    <source>
        <dbReference type="ARBA" id="ARBA00022989"/>
    </source>
</evidence>
<protein>
    <recommendedName>
        <fullName evidence="8">Rhodopsin domain-containing protein</fullName>
    </recommendedName>
</protein>
<feature type="compositionally biased region" description="Basic and acidic residues" evidence="6">
    <location>
        <begin position="320"/>
        <end position="344"/>
    </location>
</feature>
<proteinExistence type="inferred from homology"/>
<feature type="transmembrane region" description="Helical" evidence="7">
    <location>
        <begin position="233"/>
        <end position="256"/>
    </location>
</feature>
<dbReference type="Pfam" id="PF20684">
    <property type="entry name" value="Fung_rhodopsin"/>
    <property type="match status" value="1"/>
</dbReference>
<dbReference type="InterPro" id="IPR052337">
    <property type="entry name" value="SAT4-like"/>
</dbReference>
<dbReference type="EMBL" id="MU839843">
    <property type="protein sequence ID" value="KAK1751143.1"/>
    <property type="molecule type" value="Genomic_DNA"/>
</dbReference>
<evidence type="ECO:0000256" key="5">
    <source>
        <dbReference type="ARBA" id="ARBA00038359"/>
    </source>
</evidence>
<gene>
    <name evidence="9" type="ORF">QBC47DRAFT_464336</name>
</gene>
<feature type="transmembrane region" description="Helical" evidence="7">
    <location>
        <begin position="119"/>
        <end position="139"/>
    </location>
</feature>
<dbReference type="GO" id="GO:0016020">
    <property type="term" value="C:membrane"/>
    <property type="evidence" value="ECO:0007669"/>
    <property type="project" value="UniProtKB-SubCell"/>
</dbReference>
<feature type="transmembrane region" description="Helical" evidence="7">
    <location>
        <begin position="159"/>
        <end position="186"/>
    </location>
</feature>
<evidence type="ECO:0000256" key="4">
    <source>
        <dbReference type="ARBA" id="ARBA00023136"/>
    </source>
</evidence>
<feature type="domain" description="Rhodopsin" evidence="8">
    <location>
        <begin position="24"/>
        <end position="260"/>
    </location>
</feature>
<evidence type="ECO:0000256" key="1">
    <source>
        <dbReference type="ARBA" id="ARBA00004141"/>
    </source>
</evidence>
<dbReference type="PANTHER" id="PTHR33048:SF93">
    <property type="entry name" value="INTEGRAL MEMBRANE PROTEIN"/>
    <property type="match status" value="1"/>
</dbReference>
<evidence type="ECO:0000259" key="8">
    <source>
        <dbReference type="Pfam" id="PF20684"/>
    </source>
</evidence>
<keyword evidence="4 7" id="KW-0472">Membrane</keyword>
<sequence length="444" mass="50192">MHRGIQVAIAMWAMTALSLALVVLRLYTRIRIVKFIGVEDHLYAWTGLFLLCFAASIQVAVHYGLGQSLWLLQLNDSSNAIFWTYVANTFAITGNAMAKLSMGFFLLRVVQLRGQKIALWVLIIVTAGTSTALIVMLWNQTTPVKMSWDPLRTPGRWNIQIQPMSVGLGGWSSVCDFFFAAFPWMFIWSLRMPRREKIMLASGMSLGVIAGACGIIRTVVLSQLQINDYTLNFAMYFVWAGAEIAVSMICLGIPTLRPLYLKKRGMSIGYSDRPHTQATDPELPMFTMCEQKPQDIEASPMSLGGSTFVAATEKLQVIHEEAEESRFDEEKPRGRQGQRMREPSPEPTSFLRDSSSSHTMVEHSPSPEPYVQRPESARTRERRDSLDDILGLYNSDRSRSRSRAKEAVYDDRSSDERPNSSGIIWVKHEVSVDVETHEEWPLRN</sequence>
<feature type="transmembrane region" description="Helical" evidence="7">
    <location>
        <begin position="85"/>
        <end position="107"/>
    </location>
</feature>
<comment type="similarity">
    <text evidence="5">Belongs to the SAT4 family.</text>
</comment>
<accession>A0AAJ0B671</accession>
<reference evidence="9" key="1">
    <citation type="submission" date="2023-06" db="EMBL/GenBank/DDBJ databases">
        <title>Genome-scale phylogeny and comparative genomics of the fungal order Sordariales.</title>
        <authorList>
            <consortium name="Lawrence Berkeley National Laboratory"/>
            <person name="Hensen N."/>
            <person name="Bonometti L."/>
            <person name="Westerberg I."/>
            <person name="Brannstrom I.O."/>
            <person name="Guillou S."/>
            <person name="Cros-Aarteil S."/>
            <person name="Calhoun S."/>
            <person name="Haridas S."/>
            <person name="Kuo A."/>
            <person name="Mondo S."/>
            <person name="Pangilinan J."/>
            <person name="Riley R."/>
            <person name="Labutti K."/>
            <person name="Andreopoulos B."/>
            <person name="Lipzen A."/>
            <person name="Chen C."/>
            <person name="Yanf M."/>
            <person name="Daum C."/>
            <person name="Ng V."/>
            <person name="Clum A."/>
            <person name="Steindorff A."/>
            <person name="Ohm R."/>
            <person name="Martin F."/>
            <person name="Silar P."/>
            <person name="Natvig D."/>
            <person name="Lalanne C."/>
            <person name="Gautier V."/>
            <person name="Ament-Velasquez S.L."/>
            <person name="Kruys A."/>
            <person name="Hutchinson M.I."/>
            <person name="Powell A.J."/>
            <person name="Barry K."/>
            <person name="Miller A.N."/>
            <person name="Grigoriev I.V."/>
            <person name="Debuchy R."/>
            <person name="Gladieux P."/>
            <person name="Thoren M.H."/>
            <person name="Johannesson H."/>
        </authorList>
    </citation>
    <scope>NUCLEOTIDE SEQUENCE</scope>
    <source>
        <strain evidence="9">PSN4</strain>
    </source>
</reference>
<comment type="subcellular location">
    <subcellularLocation>
        <location evidence="1">Membrane</location>
        <topology evidence="1">Multi-pass membrane protein</topology>
    </subcellularLocation>
</comment>
<keyword evidence="3 7" id="KW-1133">Transmembrane helix</keyword>
<organism evidence="9 10">
    <name type="scientific">Echria macrotheca</name>
    <dbReference type="NCBI Taxonomy" id="438768"/>
    <lineage>
        <taxon>Eukaryota</taxon>
        <taxon>Fungi</taxon>
        <taxon>Dikarya</taxon>
        <taxon>Ascomycota</taxon>
        <taxon>Pezizomycotina</taxon>
        <taxon>Sordariomycetes</taxon>
        <taxon>Sordariomycetidae</taxon>
        <taxon>Sordariales</taxon>
        <taxon>Schizotheciaceae</taxon>
        <taxon>Echria</taxon>
    </lineage>
</organism>
<feature type="transmembrane region" description="Helical" evidence="7">
    <location>
        <begin position="198"/>
        <end position="221"/>
    </location>
</feature>
<dbReference type="AlphaFoldDB" id="A0AAJ0B671"/>
<feature type="transmembrane region" description="Helical" evidence="7">
    <location>
        <begin position="42"/>
        <end position="65"/>
    </location>
</feature>
<feature type="region of interest" description="Disordered" evidence="6">
    <location>
        <begin position="320"/>
        <end position="423"/>
    </location>
</feature>
<keyword evidence="10" id="KW-1185">Reference proteome</keyword>
<feature type="compositionally biased region" description="Basic and acidic residues" evidence="6">
    <location>
        <begin position="396"/>
        <end position="418"/>
    </location>
</feature>
<dbReference type="Proteomes" id="UP001239445">
    <property type="component" value="Unassembled WGS sequence"/>
</dbReference>
<dbReference type="InterPro" id="IPR049326">
    <property type="entry name" value="Rhodopsin_dom_fungi"/>
</dbReference>
<keyword evidence="2 7" id="KW-0812">Transmembrane</keyword>
<dbReference type="PANTHER" id="PTHR33048">
    <property type="entry name" value="PTH11-LIKE INTEGRAL MEMBRANE PROTEIN (AFU_ORTHOLOGUE AFUA_5G11245)"/>
    <property type="match status" value="1"/>
</dbReference>